<dbReference type="STRING" id="1631356.VV01_14485"/>
<dbReference type="RefSeq" id="WP_050670492.1">
    <property type="nucleotide sequence ID" value="NZ_LAIR01000002.1"/>
</dbReference>
<reference evidence="2" key="1">
    <citation type="submission" date="2015-03" db="EMBL/GenBank/DDBJ databases">
        <title>Luteipulveratus halotolerans sp. nov., a novel actinobacterium (Dermacoccaceae) from Sarawak, Malaysia.</title>
        <authorList>
            <person name="Juboi H."/>
            <person name="Basik A."/>
            <person name="Shamsul S.S."/>
            <person name="Arnold P."/>
            <person name="Schmitt E.K."/>
            <person name="Sanglier J.-J."/>
            <person name="Yeo T."/>
        </authorList>
    </citation>
    <scope>NUCLEOTIDE SEQUENCE [LARGE SCALE GENOMIC DNA]</scope>
    <source>
        <strain evidence="2">C296001</strain>
    </source>
</reference>
<dbReference type="Proteomes" id="UP000037397">
    <property type="component" value="Unassembled WGS sequence"/>
</dbReference>
<evidence type="ECO:0000313" key="2">
    <source>
        <dbReference type="Proteomes" id="UP000037397"/>
    </source>
</evidence>
<name>A0A0L6CJV4_9MICO</name>
<proteinExistence type="predicted"/>
<organism evidence="1 2">
    <name type="scientific">Luteipulveratus halotolerans</name>
    <dbReference type="NCBI Taxonomy" id="1631356"/>
    <lineage>
        <taxon>Bacteria</taxon>
        <taxon>Bacillati</taxon>
        <taxon>Actinomycetota</taxon>
        <taxon>Actinomycetes</taxon>
        <taxon>Micrococcales</taxon>
        <taxon>Dermacoccaceae</taxon>
        <taxon>Luteipulveratus</taxon>
    </lineage>
</organism>
<protein>
    <submittedName>
        <fullName evidence="1">Uncharacterized protein</fullName>
    </submittedName>
</protein>
<gene>
    <name evidence="1" type="ORF">VV01_14485</name>
</gene>
<dbReference type="OrthoDB" id="4955428at2"/>
<sequence length="191" mass="21525">MTSTETHTAATELDLDAIRARHAATTEGPWFWWGNTDNHSAALCGRQPGVGVCEVVSTVTVDRSTTGREADVNRESLREYTTMTEDQIEDEIRAWAAESWDQPRSDARLALTDENHIRRNVEDVAVYQVARAQGLPDDTPRDDERVYRADICDVRNPNGKFLAASWADVRDLIAEVERLRARVSELEGVQR</sequence>
<comment type="caution">
    <text evidence="1">The sequence shown here is derived from an EMBL/GenBank/DDBJ whole genome shotgun (WGS) entry which is preliminary data.</text>
</comment>
<keyword evidence="2" id="KW-1185">Reference proteome</keyword>
<accession>A0A0L6CJV4</accession>
<dbReference type="AlphaFoldDB" id="A0A0L6CJV4"/>
<dbReference type="EMBL" id="LAIR01000002">
    <property type="protein sequence ID" value="KNX38076.1"/>
    <property type="molecule type" value="Genomic_DNA"/>
</dbReference>
<evidence type="ECO:0000313" key="1">
    <source>
        <dbReference type="EMBL" id="KNX38076.1"/>
    </source>
</evidence>